<dbReference type="OrthoDB" id="6628031at2"/>
<name>A0A1E8CFZ6_9GAMM</name>
<accession>A0A1E8CFZ6</accession>
<keyword evidence="2" id="KW-1185">Reference proteome</keyword>
<reference evidence="2" key="1">
    <citation type="submission" date="2016-07" db="EMBL/GenBank/DDBJ databases">
        <authorList>
            <person name="Florea S."/>
            <person name="Webb J.S."/>
            <person name="Jaromczyk J."/>
            <person name="Schardl C.L."/>
        </authorList>
    </citation>
    <scope>NUCLEOTIDE SEQUENCE [LARGE SCALE GENOMIC DNA]</scope>
    <source>
        <strain evidence="2">KCTC 42131</strain>
    </source>
</reference>
<comment type="caution">
    <text evidence="1">The sequence shown here is derived from an EMBL/GenBank/DDBJ whole genome shotgun (WGS) entry which is preliminary data.</text>
</comment>
<proteinExistence type="predicted"/>
<dbReference type="STRING" id="1524254.PHACT_12535"/>
<dbReference type="EMBL" id="MASR01000002">
    <property type="protein sequence ID" value="OFE11378.1"/>
    <property type="molecule type" value="Genomic_DNA"/>
</dbReference>
<evidence type="ECO:0000313" key="2">
    <source>
        <dbReference type="Proteomes" id="UP000175669"/>
    </source>
</evidence>
<sequence>MLNGVGGRTVQEAKQNLSPAEFASWVMYVNQYGSINPSRRIEFSLAQVSVQINHALGGHNTLADYMPHTKADDTISFEDAMESWT</sequence>
<evidence type="ECO:0008006" key="3">
    <source>
        <dbReference type="Google" id="ProtNLM"/>
    </source>
</evidence>
<dbReference type="AlphaFoldDB" id="A0A1E8CFZ6"/>
<protein>
    <recommendedName>
        <fullName evidence="3">Phage tail protein</fullName>
    </recommendedName>
</protein>
<evidence type="ECO:0000313" key="1">
    <source>
        <dbReference type="EMBL" id="OFE11378.1"/>
    </source>
</evidence>
<organism evidence="1 2">
    <name type="scientific">Pseudohongiella acticola</name>
    <dbReference type="NCBI Taxonomy" id="1524254"/>
    <lineage>
        <taxon>Bacteria</taxon>
        <taxon>Pseudomonadati</taxon>
        <taxon>Pseudomonadota</taxon>
        <taxon>Gammaproteobacteria</taxon>
        <taxon>Pseudomonadales</taxon>
        <taxon>Pseudohongiellaceae</taxon>
        <taxon>Pseudohongiella</taxon>
    </lineage>
</organism>
<dbReference type="Proteomes" id="UP000175669">
    <property type="component" value="Unassembled WGS sequence"/>
</dbReference>
<gene>
    <name evidence="1" type="ORF">PHACT_12535</name>
</gene>